<gene>
    <name evidence="2" type="ORF">C8E87_1525</name>
</gene>
<proteinExistence type="predicted"/>
<dbReference type="EMBL" id="SNWR01000001">
    <property type="protein sequence ID" value="TDO37889.1"/>
    <property type="molecule type" value="Genomic_DNA"/>
</dbReference>
<accession>A0A4R6JNT1</accession>
<name>A0A4R6JNT1_9ACTN</name>
<sequence>MTEPRRPWWHVATTAEQGFILGGFWAFLAATQAIVLMAGDGGWLSIVLGSAAALLAVAYLTTAIALRRKR</sequence>
<feature type="transmembrane region" description="Helical" evidence="1">
    <location>
        <begin position="44"/>
        <end position="66"/>
    </location>
</feature>
<keyword evidence="1" id="KW-0812">Transmembrane</keyword>
<evidence type="ECO:0000313" key="3">
    <source>
        <dbReference type="Proteomes" id="UP000294901"/>
    </source>
</evidence>
<keyword evidence="1" id="KW-1133">Transmembrane helix</keyword>
<dbReference type="AlphaFoldDB" id="A0A4R6JNT1"/>
<keyword evidence="1" id="KW-0472">Membrane</keyword>
<evidence type="ECO:0000313" key="2">
    <source>
        <dbReference type="EMBL" id="TDO37889.1"/>
    </source>
</evidence>
<evidence type="ECO:0000256" key="1">
    <source>
        <dbReference type="SAM" id="Phobius"/>
    </source>
</evidence>
<organism evidence="2 3">
    <name type="scientific">Paractinoplanes brasiliensis</name>
    <dbReference type="NCBI Taxonomy" id="52695"/>
    <lineage>
        <taxon>Bacteria</taxon>
        <taxon>Bacillati</taxon>
        <taxon>Actinomycetota</taxon>
        <taxon>Actinomycetes</taxon>
        <taxon>Micromonosporales</taxon>
        <taxon>Micromonosporaceae</taxon>
        <taxon>Paractinoplanes</taxon>
    </lineage>
</organism>
<keyword evidence="3" id="KW-1185">Reference proteome</keyword>
<comment type="caution">
    <text evidence="2">The sequence shown here is derived from an EMBL/GenBank/DDBJ whole genome shotgun (WGS) entry which is preliminary data.</text>
</comment>
<dbReference type="OrthoDB" id="3405542at2"/>
<reference evidence="2 3" key="1">
    <citation type="submission" date="2019-03" db="EMBL/GenBank/DDBJ databases">
        <title>Sequencing the genomes of 1000 actinobacteria strains.</title>
        <authorList>
            <person name="Klenk H.-P."/>
        </authorList>
    </citation>
    <scope>NUCLEOTIDE SEQUENCE [LARGE SCALE GENOMIC DNA]</scope>
    <source>
        <strain evidence="2 3">DSM 43805</strain>
    </source>
</reference>
<dbReference type="RefSeq" id="WP_133872449.1">
    <property type="nucleotide sequence ID" value="NZ_BOMD01000110.1"/>
</dbReference>
<protein>
    <submittedName>
        <fullName evidence="2">Uncharacterized protein</fullName>
    </submittedName>
</protein>
<dbReference type="Proteomes" id="UP000294901">
    <property type="component" value="Unassembled WGS sequence"/>
</dbReference>